<name>V5H7F2_IXORI</name>
<accession>V5H7F2</accession>
<sequence>MSIVFSMLPFFICQILCVKGYGHSHFPTGKQDEPIRGEKLEFNLEDVVLAYLYKYAEKIGANVWDVDVMGANSDRPERNKYPPVEATMSPLTYGPARTVSTNPIVAYTQLFHNGQPDRNETATINKQIKHHNTYTYTVERGIDTGLSGTWSAGIPDIIGATSEISVKFSTSWGSTKTETTETTYSVNQKVNVPPESTMQLLLILNEDVVDIPWTATMNLKGYFAGYFEQHGVGKFWKYFPLGDLRHPDVETRAYNEILFRAQGTFHGLTSKTSRTVSREKTPSPLNKAQTRL</sequence>
<evidence type="ECO:0000256" key="2">
    <source>
        <dbReference type="SAM" id="SignalP"/>
    </source>
</evidence>
<organism evidence="3">
    <name type="scientific">Ixodes ricinus</name>
    <name type="common">Common tick</name>
    <name type="synonym">Acarus ricinus</name>
    <dbReference type="NCBI Taxonomy" id="34613"/>
    <lineage>
        <taxon>Eukaryota</taxon>
        <taxon>Metazoa</taxon>
        <taxon>Ecdysozoa</taxon>
        <taxon>Arthropoda</taxon>
        <taxon>Chelicerata</taxon>
        <taxon>Arachnida</taxon>
        <taxon>Acari</taxon>
        <taxon>Parasitiformes</taxon>
        <taxon>Ixodida</taxon>
        <taxon>Ixodoidea</taxon>
        <taxon>Ixodidae</taxon>
        <taxon>Ixodinae</taxon>
        <taxon>Ixodes</taxon>
    </lineage>
</organism>
<dbReference type="PANTHER" id="PTHR34007">
    <property type="entry name" value="AEROLYSIN-LIKE PROTEIN-RELATED"/>
    <property type="match status" value="1"/>
</dbReference>
<feature type="region of interest" description="Disordered" evidence="1">
    <location>
        <begin position="270"/>
        <end position="292"/>
    </location>
</feature>
<dbReference type="AlphaFoldDB" id="V5H7F2"/>
<feature type="compositionally biased region" description="Polar residues" evidence="1">
    <location>
        <begin position="283"/>
        <end position="292"/>
    </location>
</feature>
<dbReference type="EMBL" id="GANP01014121">
    <property type="protein sequence ID" value="JAB70347.1"/>
    <property type="molecule type" value="mRNA"/>
</dbReference>
<feature type="chain" id="PRO_5004734939" evidence="2">
    <location>
        <begin position="23"/>
        <end position="292"/>
    </location>
</feature>
<evidence type="ECO:0000313" key="3">
    <source>
        <dbReference type="EMBL" id="JAB70347.1"/>
    </source>
</evidence>
<dbReference type="SUPFAM" id="SSF56973">
    <property type="entry name" value="Aerolisin/ETX pore-forming domain"/>
    <property type="match status" value="1"/>
</dbReference>
<evidence type="ECO:0000256" key="1">
    <source>
        <dbReference type="SAM" id="MobiDB-lite"/>
    </source>
</evidence>
<protein>
    <submittedName>
        <fullName evidence="3">Putative salivary secreted peptide</fullName>
    </submittedName>
</protein>
<dbReference type="InterPro" id="IPR053280">
    <property type="entry name" value="Aerolysin-like_pore-former"/>
</dbReference>
<dbReference type="Gene3D" id="2.170.15.10">
    <property type="entry name" value="Proaerolysin, chain A, domain 3"/>
    <property type="match status" value="1"/>
</dbReference>
<feature type="signal peptide" evidence="2">
    <location>
        <begin position="1"/>
        <end position="22"/>
    </location>
</feature>
<dbReference type="InterPro" id="IPR004991">
    <property type="entry name" value="Aerolysin-like"/>
</dbReference>
<dbReference type="Pfam" id="PF03318">
    <property type="entry name" value="ETX_MTX2"/>
    <property type="match status" value="1"/>
</dbReference>
<proteinExistence type="evidence at transcript level"/>
<reference evidence="3" key="1">
    <citation type="journal article" date="2015" name="Sci. Rep.">
        <title>Tissue- and time-dependent transcription in Ixodes ricinus salivary glands and midguts when blood feeding on the vertebrate host.</title>
        <authorList>
            <person name="Kotsyfakis M."/>
            <person name="Schwarz A."/>
            <person name="Erhart J."/>
            <person name="Ribeiro J.M."/>
        </authorList>
    </citation>
    <scope>NUCLEOTIDE SEQUENCE</scope>
    <source>
        <tissue evidence="3">Salivary gland and midgut</tissue>
    </source>
</reference>
<keyword evidence="2" id="KW-0732">Signal</keyword>
<dbReference type="PANTHER" id="PTHR34007:SF1">
    <property type="entry name" value="AEROLYSIN-LIKE PROTEIN-RELATED"/>
    <property type="match status" value="1"/>
</dbReference>